<organism evidence="1 2">
    <name type="scientific">Paenibacillus zeisoli</name>
    <dbReference type="NCBI Taxonomy" id="2496267"/>
    <lineage>
        <taxon>Bacteria</taxon>
        <taxon>Bacillati</taxon>
        <taxon>Bacillota</taxon>
        <taxon>Bacilli</taxon>
        <taxon>Bacillales</taxon>
        <taxon>Paenibacillaceae</taxon>
        <taxon>Paenibacillus</taxon>
    </lineage>
</organism>
<dbReference type="RefSeq" id="WP_127199132.1">
    <property type="nucleotide sequence ID" value="NZ_RZNX01000003.1"/>
</dbReference>
<protein>
    <submittedName>
        <fullName evidence="1">Asparaginase</fullName>
    </submittedName>
</protein>
<dbReference type="Pfam" id="PF06089">
    <property type="entry name" value="Asparaginase_II"/>
    <property type="match status" value="1"/>
</dbReference>
<dbReference type="Proteomes" id="UP000272464">
    <property type="component" value="Unassembled WGS sequence"/>
</dbReference>
<accession>A0A3S1D9A6</accession>
<comment type="caution">
    <text evidence="1">The sequence shown here is derived from an EMBL/GenBank/DDBJ whole genome shotgun (WGS) entry which is preliminary data.</text>
</comment>
<proteinExistence type="predicted"/>
<reference evidence="1 2" key="1">
    <citation type="submission" date="2018-12" db="EMBL/GenBank/DDBJ databases">
        <authorList>
            <person name="Sun L."/>
            <person name="Chen Z."/>
        </authorList>
    </citation>
    <scope>NUCLEOTIDE SEQUENCE [LARGE SCALE GENOMIC DNA]</scope>
    <source>
        <strain evidence="1 2">3-5-3</strain>
    </source>
</reference>
<dbReference type="PANTHER" id="PTHR42110">
    <property type="entry name" value="L-ASPARAGINASE, PUTATIVE (AFU_ORTHOLOGUE AFUA_3G11890)-RELATED"/>
    <property type="match status" value="1"/>
</dbReference>
<dbReference type="AlphaFoldDB" id="A0A3S1D9A6"/>
<dbReference type="OrthoDB" id="9770793at2"/>
<gene>
    <name evidence="1" type="ORF">EJP77_10215</name>
</gene>
<name>A0A3S1D9A6_9BACL</name>
<keyword evidence="2" id="KW-1185">Reference proteome</keyword>
<evidence type="ECO:0000313" key="1">
    <source>
        <dbReference type="EMBL" id="RUT31752.1"/>
    </source>
</evidence>
<evidence type="ECO:0000313" key="2">
    <source>
        <dbReference type="Proteomes" id="UP000272464"/>
    </source>
</evidence>
<dbReference type="InterPro" id="IPR010349">
    <property type="entry name" value="Asparaginase_II"/>
</dbReference>
<sequence length="335" mass="35647">MGEILVQVTRGDQIESFHTGSIAVVGQDGQLLYQVGEPSRPLFSRSAFKPIQAIPLVESGAADHYGLTDKELAVICGSHNGEPIHTEAVFSVLDKLGFTEEALMCGAHAPYYKPAYEGLLRSGGHYSPVHNNCSGNHAGLLALAKHLGSDPHQYRDPKHPVQAQVREVLKELAGTQDGDLRSAVDGCGIPTLMLPLDKLAAAYARLADPSKLPAQTASAIKRITKAMVSYPQMISGTEEYDTDVIRVLGGKVITKVGAEGVHCTALLSQGIGVALKIDDGNSRAAYPAAMEVLRQLGVLSAEELGQLEAYRTPVIKNHLGEAVGGIEPVFTLRKA</sequence>
<dbReference type="EMBL" id="RZNX01000003">
    <property type="protein sequence ID" value="RUT31752.1"/>
    <property type="molecule type" value="Genomic_DNA"/>
</dbReference>
<dbReference type="PANTHER" id="PTHR42110:SF1">
    <property type="entry name" value="L-ASPARAGINASE, PUTATIVE (AFU_ORTHOLOGUE AFUA_3G11890)-RELATED"/>
    <property type="match status" value="1"/>
</dbReference>